<dbReference type="InterPro" id="IPR037883">
    <property type="entry name" value="Knr4/Smi1-like_sf"/>
</dbReference>
<accession>A0A926P023</accession>
<comment type="caution">
    <text evidence="3">The sequence shown here is derived from an EMBL/GenBank/DDBJ whole genome shotgun (WGS) entry which is preliminary data.</text>
</comment>
<dbReference type="Pfam" id="PF09346">
    <property type="entry name" value="SMI1_KNR4"/>
    <property type="match status" value="1"/>
</dbReference>
<name>A0A926P023_9HYPH</name>
<dbReference type="SUPFAM" id="SSF160631">
    <property type="entry name" value="SMI1/KNR4-like"/>
    <property type="match status" value="1"/>
</dbReference>
<evidence type="ECO:0000313" key="4">
    <source>
        <dbReference type="Proteomes" id="UP000598467"/>
    </source>
</evidence>
<feature type="domain" description="Knr4/Smi1-like" evidence="2">
    <location>
        <begin position="33"/>
        <end position="142"/>
    </location>
</feature>
<organism evidence="3 4">
    <name type="scientific">Roseibium aggregatum</name>
    <dbReference type="NCBI Taxonomy" id="187304"/>
    <lineage>
        <taxon>Bacteria</taxon>
        <taxon>Pseudomonadati</taxon>
        <taxon>Pseudomonadota</taxon>
        <taxon>Alphaproteobacteria</taxon>
        <taxon>Hyphomicrobiales</taxon>
        <taxon>Stappiaceae</taxon>
        <taxon>Roseibium</taxon>
    </lineage>
</organism>
<gene>
    <name evidence="3" type="ORF">HK439_11040</name>
</gene>
<dbReference type="InterPro" id="IPR018958">
    <property type="entry name" value="Knr4/Smi1-like_dom"/>
</dbReference>
<proteinExistence type="predicted"/>
<dbReference type="EMBL" id="JABFCZ010000011">
    <property type="protein sequence ID" value="MBD1546800.1"/>
    <property type="molecule type" value="Genomic_DNA"/>
</dbReference>
<evidence type="ECO:0000256" key="1">
    <source>
        <dbReference type="SAM" id="MobiDB-lite"/>
    </source>
</evidence>
<dbReference type="RefSeq" id="WP_190291528.1">
    <property type="nucleotide sequence ID" value="NZ_JABFCZ010000011.1"/>
</dbReference>
<feature type="region of interest" description="Disordered" evidence="1">
    <location>
        <begin position="1"/>
        <end position="27"/>
    </location>
</feature>
<evidence type="ECO:0000259" key="2">
    <source>
        <dbReference type="Pfam" id="PF09346"/>
    </source>
</evidence>
<evidence type="ECO:0000313" key="3">
    <source>
        <dbReference type="EMBL" id="MBD1546800.1"/>
    </source>
</evidence>
<dbReference type="AlphaFoldDB" id="A0A926P023"/>
<reference evidence="3" key="1">
    <citation type="submission" date="2020-05" db="EMBL/GenBank/DDBJ databases">
        <title>Identification of trans-AT polyketide cluster in two marine bacteria, producers of a novel glutaramide-containing polyketide sesbanimide D and analogs.</title>
        <authorList>
            <person name="Kacar D."/>
            <person name="Rodriguez P."/>
            <person name="Canedo L."/>
            <person name="Gonzalez E."/>
            <person name="Galan B."/>
            <person name="De La Calle F."/>
            <person name="Garcia J.L."/>
        </authorList>
    </citation>
    <scope>NUCLEOTIDE SEQUENCE</scope>
    <source>
        <strain evidence="3">PHM038</strain>
    </source>
</reference>
<dbReference type="Gene3D" id="3.40.1580.10">
    <property type="entry name" value="SMI1/KNR4-like"/>
    <property type="match status" value="1"/>
</dbReference>
<sequence length="179" mass="19681">MSKPIIQKVSARAQSEQTRTDRSDISPSAIFPPLSADQLAETVREIGFKPSALYVELMQEVGNGGFGPGYGLMGLAGGAANDMGDTAVDLYKVFAQPDPNEPSWKWPQGLLPICHWGCAIYSCIDCTNEEAMVMTWDPNEWEDGTSPTLAIWSTEMPLAEWLRAWSDGVNLWEKRSPPS</sequence>
<dbReference type="Proteomes" id="UP000598467">
    <property type="component" value="Unassembled WGS sequence"/>
</dbReference>
<protein>
    <submittedName>
        <fullName evidence="3">SMI1/KNR4 family protein</fullName>
    </submittedName>
</protein>